<evidence type="ECO:0008006" key="3">
    <source>
        <dbReference type="Google" id="ProtNLM"/>
    </source>
</evidence>
<sequence>MIANEKDIMISFPLNVFEMADTKEVLEDWLLSQNQELIDRLLKARQDDIQGKGMAWEDLKEELGLK</sequence>
<protein>
    <recommendedName>
        <fullName evidence="3">Addiction module component</fullName>
    </recommendedName>
</protein>
<accession>A0A0F3GPU1</accession>
<reference evidence="1 2" key="1">
    <citation type="submission" date="2015-02" db="EMBL/GenBank/DDBJ databases">
        <title>Single-cell genomics of uncultivated deep-branching MTB reveals a conserved set of magnetosome genes.</title>
        <authorList>
            <person name="Kolinko S."/>
            <person name="Richter M."/>
            <person name="Glockner F.O."/>
            <person name="Brachmann A."/>
            <person name="Schuler D."/>
        </authorList>
    </citation>
    <scope>NUCLEOTIDE SEQUENCE [LARGE SCALE GENOMIC DNA]</scope>
    <source>
        <strain evidence="1">TM-1</strain>
    </source>
</reference>
<proteinExistence type="predicted"/>
<evidence type="ECO:0000313" key="2">
    <source>
        <dbReference type="Proteomes" id="UP000033423"/>
    </source>
</evidence>
<organism evidence="1 2">
    <name type="scientific">Candidatus Magnetobacterium bavaricum</name>
    <dbReference type="NCBI Taxonomy" id="29290"/>
    <lineage>
        <taxon>Bacteria</taxon>
        <taxon>Pseudomonadati</taxon>
        <taxon>Nitrospirota</taxon>
        <taxon>Thermodesulfovibrionia</taxon>
        <taxon>Thermodesulfovibrionales</taxon>
        <taxon>Candidatus Magnetobacteriaceae</taxon>
        <taxon>Candidatus Magnetobacterium</taxon>
    </lineage>
</organism>
<comment type="caution">
    <text evidence="1">The sequence shown here is derived from an EMBL/GenBank/DDBJ whole genome shotgun (WGS) entry which is preliminary data.</text>
</comment>
<name>A0A0F3GPU1_9BACT</name>
<dbReference type="AlphaFoldDB" id="A0A0F3GPU1"/>
<evidence type="ECO:0000313" key="1">
    <source>
        <dbReference type="EMBL" id="KJU82708.1"/>
    </source>
</evidence>
<dbReference type="EMBL" id="LACI01002201">
    <property type="protein sequence ID" value="KJU82708.1"/>
    <property type="molecule type" value="Genomic_DNA"/>
</dbReference>
<gene>
    <name evidence="1" type="ORF">MBAV_005101</name>
</gene>
<keyword evidence="2" id="KW-1185">Reference proteome</keyword>
<dbReference type="Proteomes" id="UP000033423">
    <property type="component" value="Unassembled WGS sequence"/>
</dbReference>